<evidence type="ECO:0000313" key="2">
    <source>
        <dbReference type="EMBL" id="WZN44670.1"/>
    </source>
</evidence>
<protein>
    <submittedName>
        <fullName evidence="2">PorP/SprF family type IX secretion system membrane protein</fullName>
    </submittedName>
</protein>
<accession>A0ABZ2YXE1</accession>
<dbReference type="Proteomes" id="UP001449657">
    <property type="component" value="Chromosome"/>
</dbReference>
<proteinExistence type="predicted"/>
<feature type="signal peptide" evidence="1">
    <location>
        <begin position="1"/>
        <end position="23"/>
    </location>
</feature>
<dbReference type="Pfam" id="PF11751">
    <property type="entry name" value="PorP_SprF"/>
    <property type="match status" value="1"/>
</dbReference>
<name>A0ABZ2YXE1_9BACT</name>
<evidence type="ECO:0000313" key="3">
    <source>
        <dbReference type="Proteomes" id="UP001449657"/>
    </source>
</evidence>
<evidence type="ECO:0000256" key="1">
    <source>
        <dbReference type="SAM" id="SignalP"/>
    </source>
</evidence>
<gene>
    <name evidence="2" type="ORF">WJU22_17380</name>
</gene>
<sequence>MKHISTQFCLLLLTLVLPVAVQAQRIFDQQDPLPQQYFENRYLGNPALAGADTGLSLSMGYRKAWKETDGAPVSFALTGDYQVCRTLGVGLTVFNDQAGPLKQTRVAMSYAYHTSLNEDNTEFLHIGASVSLDNKRAEHVKPGTPEAKALEGYEGYKNAMGLDLGIAYTNGALTLQAAMPNVTRTLKNIDEKEPRGQSTFAVTASYKFGTRSYKISSIEPLISFRPMLNSNSVVDAGARVSFARNMVNVFGLYHSNKAVTGGVGFQFKNSIQVQASYTNQRSGLDAYGGNFGLGIKVRLFS</sequence>
<organism evidence="2 3">
    <name type="scientific">Chitinophaga caseinilytica</name>
    <dbReference type="NCBI Taxonomy" id="2267521"/>
    <lineage>
        <taxon>Bacteria</taxon>
        <taxon>Pseudomonadati</taxon>
        <taxon>Bacteroidota</taxon>
        <taxon>Chitinophagia</taxon>
        <taxon>Chitinophagales</taxon>
        <taxon>Chitinophagaceae</taxon>
        <taxon>Chitinophaga</taxon>
    </lineage>
</organism>
<keyword evidence="1" id="KW-0732">Signal</keyword>
<keyword evidence="3" id="KW-1185">Reference proteome</keyword>
<dbReference type="EMBL" id="CP150096">
    <property type="protein sequence ID" value="WZN44670.1"/>
    <property type="molecule type" value="Genomic_DNA"/>
</dbReference>
<dbReference type="NCBIfam" id="TIGR03519">
    <property type="entry name" value="T9SS_PorP_fam"/>
    <property type="match status" value="1"/>
</dbReference>
<feature type="chain" id="PRO_5045506837" evidence="1">
    <location>
        <begin position="24"/>
        <end position="301"/>
    </location>
</feature>
<dbReference type="InterPro" id="IPR019861">
    <property type="entry name" value="PorP/SprF_Bacteroidetes"/>
</dbReference>
<dbReference type="RefSeq" id="WP_341839439.1">
    <property type="nucleotide sequence ID" value="NZ_CP149792.1"/>
</dbReference>
<reference evidence="2 3" key="1">
    <citation type="submission" date="2024-03" db="EMBL/GenBank/DDBJ databases">
        <title>Chitinophaga caseinilytica sp. nov., a casein hydrolysing bacterium isolated from forest soil.</title>
        <authorList>
            <person name="Lee D.S."/>
            <person name="Han D.M."/>
            <person name="Baek J.H."/>
            <person name="Choi D.G."/>
            <person name="Jeon J.H."/>
            <person name="Jeon C.O."/>
        </authorList>
    </citation>
    <scope>NUCLEOTIDE SEQUENCE [LARGE SCALE GENOMIC DNA]</scope>
    <source>
        <strain evidence="2 3">KACC 19118</strain>
    </source>
</reference>